<name>A0ABU8NHC3_9SPHI</name>
<dbReference type="EMBL" id="JBBEUB010000001">
    <property type="protein sequence ID" value="MEJ2901639.1"/>
    <property type="molecule type" value="Genomic_DNA"/>
</dbReference>
<organism evidence="1 2">
    <name type="scientific">Pedobacter panaciterrae</name>
    <dbReference type="NCBI Taxonomy" id="363849"/>
    <lineage>
        <taxon>Bacteria</taxon>
        <taxon>Pseudomonadati</taxon>
        <taxon>Bacteroidota</taxon>
        <taxon>Sphingobacteriia</taxon>
        <taxon>Sphingobacteriales</taxon>
        <taxon>Sphingobacteriaceae</taxon>
        <taxon>Pedobacter</taxon>
    </lineage>
</organism>
<dbReference type="Proteomes" id="UP001378956">
    <property type="component" value="Unassembled WGS sequence"/>
</dbReference>
<gene>
    <name evidence="1" type="ORF">WAE58_04360</name>
</gene>
<reference evidence="1 2" key="1">
    <citation type="submission" date="2024-03" db="EMBL/GenBank/DDBJ databases">
        <title>Sequence of Lycoming College Course Isolates.</title>
        <authorList>
            <person name="Plotts O."/>
            <person name="Newman J."/>
        </authorList>
    </citation>
    <scope>NUCLEOTIDE SEQUENCE [LARGE SCALE GENOMIC DNA]</scope>
    <source>
        <strain evidence="1 2">CJB-3</strain>
    </source>
</reference>
<keyword evidence="2" id="KW-1185">Reference proteome</keyword>
<dbReference type="RefSeq" id="WP_337715409.1">
    <property type="nucleotide sequence ID" value="NZ_JBBEUB010000001.1"/>
</dbReference>
<accession>A0ABU8NHC3</accession>
<proteinExistence type="predicted"/>
<evidence type="ECO:0000313" key="2">
    <source>
        <dbReference type="Proteomes" id="UP001378956"/>
    </source>
</evidence>
<evidence type="ECO:0000313" key="1">
    <source>
        <dbReference type="EMBL" id="MEJ2901639.1"/>
    </source>
</evidence>
<evidence type="ECO:0008006" key="3">
    <source>
        <dbReference type="Google" id="ProtNLM"/>
    </source>
</evidence>
<sequence>MELKNIKKDCLYCGKALTGREDKLFCNVDCKNNYHSRQRAELKAKEHPNAAAIISTIKNNYKILLTYQLHAMDEGSMISIPKHELTSKGFNERFHTSTFTKQGETWHCCFDCAWLDQGKNFVLTYRAEQAIL</sequence>
<comment type="caution">
    <text evidence="1">The sequence shown here is derived from an EMBL/GenBank/DDBJ whole genome shotgun (WGS) entry which is preliminary data.</text>
</comment>
<protein>
    <recommendedName>
        <fullName evidence="3">DUF2116 family Zn-ribbon domain-containing protein</fullName>
    </recommendedName>
</protein>